<protein>
    <submittedName>
        <fullName evidence="1">Uncharacterized protein</fullName>
    </submittedName>
</protein>
<proteinExistence type="predicted"/>
<comment type="caution">
    <text evidence="1">The sequence shown here is derived from an EMBL/GenBank/DDBJ whole genome shotgun (WGS) entry which is preliminary data.</text>
</comment>
<accession>A0A0W8FUH5</accession>
<sequence>MKELAEKLAGIVKSPDPQVMAEARNLLERLYKMNQRWNIPSLQQFLKERQRELFM</sequence>
<reference evidence="1" key="1">
    <citation type="journal article" date="2015" name="Proc. Natl. Acad. Sci. U.S.A.">
        <title>Networks of energetic and metabolic interactions define dynamics in microbial communities.</title>
        <authorList>
            <person name="Embree M."/>
            <person name="Liu J.K."/>
            <person name="Al-Bassam M.M."/>
            <person name="Zengler K."/>
        </authorList>
    </citation>
    <scope>NUCLEOTIDE SEQUENCE</scope>
</reference>
<organism evidence="1">
    <name type="scientific">hydrocarbon metagenome</name>
    <dbReference type="NCBI Taxonomy" id="938273"/>
    <lineage>
        <taxon>unclassified sequences</taxon>
        <taxon>metagenomes</taxon>
        <taxon>ecological metagenomes</taxon>
    </lineage>
</organism>
<gene>
    <name evidence="1" type="ORF">ASZ90_005669</name>
</gene>
<name>A0A0W8FUH5_9ZZZZ</name>
<dbReference type="AlphaFoldDB" id="A0A0W8FUH5"/>
<evidence type="ECO:0000313" key="1">
    <source>
        <dbReference type="EMBL" id="KUG24557.1"/>
    </source>
</evidence>
<dbReference type="EMBL" id="LNQE01000844">
    <property type="protein sequence ID" value="KUG24557.1"/>
    <property type="molecule type" value="Genomic_DNA"/>
</dbReference>